<dbReference type="Proteomes" id="UP000825935">
    <property type="component" value="Chromosome 23"/>
</dbReference>
<feature type="compositionally biased region" description="Polar residues" evidence="4">
    <location>
        <begin position="588"/>
        <end position="602"/>
    </location>
</feature>
<dbReference type="GO" id="GO:0005634">
    <property type="term" value="C:nucleus"/>
    <property type="evidence" value="ECO:0007669"/>
    <property type="project" value="UniProtKB-SubCell"/>
</dbReference>
<organism evidence="6 7">
    <name type="scientific">Ceratopteris richardii</name>
    <name type="common">Triangle waterfern</name>
    <dbReference type="NCBI Taxonomy" id="49495"/>
    <lineage>
        <taxon>Eukaryota</taxon>
        <taxon>Viridiplantae</taxon>
        <taxon>Streptophyta</taxon>
        <taxon>Embryophyta</taxon>
        <taxon>Tracheophyta</taxon>
        <taxon>Polypodiopsida</taxon>
        <taxon>Polypodiidae</taxon>
        <taxon>Polypodiales</taxon>
        <taxon>Pteridineae</taxon>
        <taxon>Pteridaceae</taxon>
        <taxon>Parkerioideae</taxon>
        <taxon>Ceratopteris</taxon>
    </lineage>
</organism>
<sequence length="643" mass="68416">MAGIPSVPLSSDPGKEGEPVSGTQPIQQNRSSVQGVLGLASHTAATMPPSHPLSPARVLFRPSMGQVGQNISLNPLPVPAPSTQQEEQPARKPVRQLDFTSMYDGSSCSMVDASVQPVNMKNLSPPRAPRMRSTFESKDGTPKKCKQCNCKNSRCLKLYCECFASGTYCDGCNCVNCYNNVENEAFRKEAVEATLERNPNAFRPKIASSPISHREHRDDTGELPFAGRHNKGCHCKKSGCLKKYCECFQANILCSDNCKCIDCKNYENSDERRALFHGDMATTLNYALHSAMPLGGGSLAYTSPLAVSKKRRTNDLVFVAQGLKEQSNMQRQSTLLQAPNIRVPSGSANTYFTGTPLPPPAPASKVSYSSLLMGVVQPDAVRELCKLLVIVSAEAARSYSESEVKTSEGTSAENCSSVILKESLAFSTRAQEAKNSEEIGEKRLTTDTSSANIDCDGSDAGVDGPKQSAMSPGTLALMCDEQDSVFTGPPSPSGPSVAGSSIQDSSILAHIHAEQEKAILSEFRDCLMRIVSVGNKRAAAQHSMVPAKMELAPSSQQMQQLQLGNSNLVPQGPGSLGATRPAIGPDQSVAQSNVRPSGSASFPMTNGFPMVGTGVYVPATKASPSPAISLDVTLSIPSNTTAL</sequence>
<feature type="region of interest" description="Disordered" evidence="4">
    <location>
        <begin position="204"/>
        <end position="223"/>
    </location>
</feature>
<keyword evidence="3" id="KW-0539">Nucleus</keyword>
<evidence type="ECO:0000256" key="1">
    <source>
        <dbReference type="ARBA" id="ARBA00004123"/>
    </source>
</evidence>
<dbReference type="PROSITE" id="PS51634">
    <property type="entry name" value="CRC"/>
    <property type="match status" value="1"/>
</dbReference>
<gene>
    <name evidence="6" type="ORF">KP509_23G051600</name>
</gene>
<evidence type="ECO:0000259" key="5">
    <source>
        <dbReference type="PROSITE" id="PS51634"/>
    </source>
</evidence>
<dbReference type="AlphaFoldDB" id="A0A8T2S266"/>
<evidence type="ECO:0000256" key="4">
    <source>
        <dbReference type="SAM" id="MobiDB-lite"/>
    </source>
</evidence>
<evidence type="ECO:0000256" key="2">
    <source>
        <dbReference type="ARBA" id="ARBA00007267"/>
    </source>
</evidence>
<dbReference type="OrthoDB" id="6283463at2759"/>
<name>A0A8T2S266_CERRI</name>
<keyword evidence="7" id="KW-1185">Reference proteome</keyword>
<dbReference type="InterPro" id="IPR028307">
    <property type="entry name" value="Lin-54_fam"/>
</dbReference>
<dbReference type="GO" id="GO:0006355">
    <property type="term" value="P:regulation of DNA-templated transcription"/>
    <property type="evidence" value="ECO:0007669"/>
    <property type="project" value="TreeGrafter"/>
</dbReference>
<feature type="domain" description="CRC" evidence="5">
    <location>
        <begin position="144"/>
        <end position="268"/>
    </location>
</feature>
<accession>A0A8T2S266</accession>
<dbReference type="PANTHER" id="PTHR12446">
    <property type="entry name" value="TESMIN/TSO1-RELATED"/>
    <property type="match status" value="1"/>
</dbReference>
<dbReference type="SMART" id="SM01114">
    <property type="entry name" value="CXC"/>
    <property type="match status" value="2"/>
</dbReference>
<dbReference type="InterPro" id="IPR005172">
    <property type="entry name" value="CRC"/>
</dbReference>
<feature type="region of interest" description="Disordered" evidence="4">
    <location>
        <begin position="575"/>
        <end position="602"/>
    </location>
</feature>
<dbReference type="Pfam" id="PF03638">
    <property type="entry name" value="TCR"/>
    <property type="match status" value="2"/>
</dbReference>
<evidence type="ECO:0000313" key="6">
    <source>
        <dbReference type="EMBL" id="KAH7301994.1"/>
    </source>
</evidence>
<comment type="subcellular location">
    <subcellularLocation>
        <location evidence="1">Nucleus</location>
    </subcellularLocation>
</comment>
<evidence type="ECO:0000256" key="3">
    <source>
        <dbReference type="ARBA" id="ARBA00023242"/>
    </source>
</evidence>
<feature type="compositionally biased region" description="Polar residues" evidence="4">
    <location>
        <begin position="21"/>
        <end position="33"/>
    </location>
</feature>
<dbReference type="EMBL" id="CM035428">
    <property type="protein sequence ID" value="KAH7301994.1"/>
    <property type="molecule type" value="Genomic_DNA"/>
</dbReference>
<proteinExistence type="inferred from homology"/>
<dbReference type="OMA" id="DQNNNMV"/>
<protein>
    <recommendedName>
        <fullName evidence="5">CRC domain-containing protein</fullName>
    </recommendedName>
</protein>
<evidence type="ECO:0000313" key="7">
    <source>
        <dbReference type="Proteomes" id="UP000825935"/>
    </source>
</evidence>
<feature type="region of interest" description="Disordered" evidence="4">
    <location>
        <begin position="1"/>
        <end position="33"/>
    </location>
</feature>
<comment type="caution">
    <text evidence="6">The sequence shown here is derived from an EMBL/GenBank/DDBJ whole genome shotgun (WGS) entry which is preliminary data.</text>
</comment>
<reference evidence="6 7" key="1">
    <citation type="submission" date="2021-08" db="EMBL/GenBank/DDBJ databases">
        <title>WGS assembly of Ceratopteris richardii.</title>
        <authorList>
            <person name="Marchant D.B."/>
            <person name="Chen G."/>
            <person name="Jenkins J."/>
            <person name="Shu S."/>
            <person name="Leebens-Mack J."/>
            <person name="Grimwood J."/>
            <person name="Schmutz J."/>
            <person name="Soltis P."/>
            <person name="Soltis D."/>
            <person name="Chen Z.-H."/>
        </authorList>
    </citation>
    <scope>NUCLEOTIDE SEQUENCE [LARGE SCALE GENOMIC DNA]</scope>
    <source>
        <strain evidence="6">Whitten #5841</strain>
        <tissue evidence="6">Leaf</tissue>
    </source>
</reference>
<dbReference type="PANTHER" id="PTHR12446:SF34">
    <property type="entry name" value="PROTEIN LIN-54 HOMOLOG"/>
    <property type="match status" value="1"/>
</dbReference>
<dbReference type="InterPro" id="IPR033467">
    <property type="entry name" value="Tesmin/TSO1-like_CXC"/>
</dbReference>
<comment type="similarity">
    <text evidence="2">Belongs to the lin-54 family.</text>
</comment>
<feature type="region of interest" description="Disordered" evidence="4">
    <location>
        <begin position="70"/>
        <end position="93"/>
    </location>
</feature>